<dbReference type="GO" id="GO:0008797">
    <property type="term" value="F:aspartate ammonia-lyase activity"/>
    <property type="evidence" value="ECO:0007669"/>
    <property type="project" value="UniProtKB-EC"/>
</dbReference>
<proteinExistence type="inferred from homology"/>
<comment type="catalytic activity">
    <reaction evidence="6">
        <text>L-aspartate = fumarate + NH4(+)</text>
        <dbReference type="Rhea" id="RHEA:16601"/>
        <dbReference type="ChEBI" id="CHEBI:28938"/>
        <dbReference type="ChEBI" id="CHEBI:29806"/>
        <dbReference type="ChEBI" id="CHEBI:29991"/>
        <dbReference type="EC" id="4.3.1.1"/>
    </reaction>
</comment>
<evidence type="ECO:0000313" key="10">
    <source>
        <dbReference type="Proteomes" id="UP001060012"/>
    </source>
</evidence>
<dbReference type="InterPro" id="IPR018951">
    <property type="entry name" value="Fumarase_C_C"/>
</dbReference>
<evidence type="ECO:0000313" key="9">
    <source>
        <dbReference type="EMBL" id="UTJ07673.1"/>
    </source>
</evidence>
<name>A0ABY5EAD0_9BACT</name>
<dbReference type="EMBL" id="CP100595">
    <property type="protein sequence ID" value="UTJ07673.1"/>
    <property type="molecule type" value="Genomic_DNA"/>
</dbReference>
<dbReference type="PANTHER" id="PTHR42696:SF2">
    <property type="entry name" value="ASPARTATE AMMONIA-LYASE"/>
    <property type="match status" value="1"/>
</dbReference>
<dbReference type="InterPro" id="IPR004708">
    <property type="entry name" value="ApsA"/>
</dbReference>
<evidence type="ECO:0000256" key="6">
    <source>
        <dbReference type="RuleBase" id="RU362017"/>
    </source>
</evidence>
<dbReference type="EC" id="4.3.1.1" evidence="2 5"/>
<feature type="domain" description="Fumarase C C-terminal" evidence="8">
    <location>
        <begin position="410"/>
        <end position="463"/>
    </location>
</feature>
<dbReference type="PRINTS" id="PR00145">
    <property type="entry name" value="ARGSUCLYASE"/>
</dbReference>
<dbReference type="InterPro" id="IPR022761">
    <property type="entry name" value="Fumarate_lyase_N"/>
</dbReference>
<keyword evidence="4 6" id="KW-0456">Lyase</keyword>
<sequence length="472" mass="52031">MKKKYRIECDLLGEKEISNKYYYGIQTLRAKENFSISGVPLSNFPKLIIALAQVKKASALANNKLGLLDDEICNAICSACDELFAKKYHKQFIVDVIQGGAGTSTNMNANEVIANIALELIGKKKGEYEFIHPNNHVNMSQSTNDVYPTAVRLALYEYLCKLQNKMEVLKESFSTKAKEFEKIIKMGRTQLQDAVPMTLGQEFNSFALMIDDDIKVIEMVKGLVAQMNLGGTAIGTGINTDSKYAALVKEKLEEVTNRPFVTACDLVKATQDTSTFVHVSGVLKSIATKISKICNDLRLLSSGPRTGINEINLPKMQPGSSIMPGKVNPVIPEVVNQVAFQVIGYDTTISLASEGGQLQLNVFEPIIAYNLFQSVNMMCNAFETLAFKCVDGITANEDVCKNQVLNSIGLVTALNPYIGYHNATAVAKEALNTNRSVYDIVLEKKLLSKEQLDEYLKPENMTHPSFSGECKL</sequence>
<evidence type="ECO:0000256" key="1">
    <source>
        <dbReference type="ARBA" id="ARBA00005596"/>
    </source>
</evidence>
<dbReference type="Pfam" id="PF10415">
    <property type="entry name" value="FumaraseC_C"/>
    <property type="match status" value="1"/>
</dbReference>
<dbReference type="InterPro" id="IPR008948">
    <property type="entry name" value="L-Aspartase-like"/>
</dbReference>
<dbReference type="PANTHER" id="PTHR42696">
    <property type="entry name" value="ASPARTATE AMMONIA-LYASE"/>
    <property type="match status" value="1"/>
</dbReference>
<evidence type="ECO:0000259" key="7">
    <source>
        <dbReference type="Pfam" id="PF00206"/>
    </source>
</evidence>
<dbReference type="Gene3D" id="1.10.40.30">
    <property type="entry name" value="Fumarase/aspartase (C-terminal domain)"/>
    <property type="match status" value="1"/>
</dbReference>
<evidence type="ECO:0000256" key="3">
    <source>
        <dbReference type="ARBA" id="ARBA00016146"/>
    </source>
</evidence>
<feature type="domain" description="Fumarate lyase N-terminal" evidence="7">
    <location>
        <begin position="15"/>
        <end position="344"/>
    </location>
</feature>
<dbReference type="InterPro" id="IPR024083">
    <property type="entry name" value="Fumarase/histidase_N"/>
</dbReference>
<dbReference type="Gene3D" id="1.20.200.10">
    <property type="entry name" value="Fumarase/aspartase (Central domain)"/>
    <property type="match status" value="1"/>
</dbReference>
<dbReference type="Pfam" id="PF00206">
    <property type="entry name" value="Lyase_1"/>
    <property type="match status" value="1"/>
</dbReference>
<dbReference type="SUPFAM" id="SSF48557">
    <property type="entry name" value="L-aspartase-like"/>
    <property type="match status" value="1"/>
</dbReference>
<dbReference type="Proteomes" id="UP001060012">
    <property type="component" value="Chromosome"/>
</dbReference>
<dbReference type="InterPro" id="IPR000362">
    <property type="entry name" value="Fumarate_lyase_fam"/>
</dbReference>
<organism evidence="9 10">
    <name type="scientific">Arcobacter roscoffensis</name>
    <dbReference type="NCBI Taxonomy" id="2961520"/>
    <lineage>
        <taxon>Bacteria</taxon>
        <taxon>Pseudomonadati</taxon>
        <taxon>Campylobacterota</taxon>
        <taxon>Epsilonproteobacteria</taxon>
        <taxon>Campylobacterales</taxon>
        <taxon>Arcobacteraceae</taxon>
        <taxon>Arcobacter</taxon>
    </lineage>
</organism>
<dbReference type="InterPro" id="IPR020557">
    <property type="entry name" value="Fumarate_lyase_CS"/>
</dbReference>
<evidence type="ECO:0000256" key="5">
    <source>
        <dbReference type="NCBIfam" id="TIGR00839"/>
    </source>
</evidence>
<dbReference type="Gene3D" id="1.10.275.10">
    <property type="entry name" value="Fumarase/aspartase (N-terminal domain)"/>
    <property type="match status" value="1"/>
</dbReference>
<dbReference type="PROSITE" id="PS00163">
    <property type="entry name" value="FUMARATE_LYASES"/>
    <property type="match status" value="1"/>
</dbReference>
<evidence type="ECO:0000259" key="8">
    <source>
        <dbReference type="Pfam" id="PF10415"/>
    </source>
</evidence>
<dbReference type="RefSeq" id="WP_254577847.1">
    <property type="nucleotide sequence ID" value="NZ_CP100595.1"/>
</dbReference>
<accession>A0ABY5EAD0</accession>
<dbReference type="InterPro" id="IPR051546">
    <property type="entry name" value="Aspartate_Ammonia-Lyase"/>
</dbReference>
<keyword evidence="10" id="KW-1185">Reference proteome</keyword>
<evidence type="ECO:0000256" key="2">
    <source>
        <dbReference type="ARBA" id="ARBA00012992"/>
    </source>
</evidence>
<reference evidence="9" key="1">
    <citation type="submission" date="2022-07" db="EMBL/GenBank/DDBJ databases">
        <title>Arcobacter roscoffensis sp. nov., a marine bacterium isolated from coastal seawater collected from Roscoff, France.</title>
        <authorList>
            <person name="Pascual J."/>
            <person name="Lepeaux C."/>
            <person name="Methner A."/>
            <person name="Overmann J."/>
        </authorList>
    </citation>
    <scope>NUCLEOTIDE SEQUENCE</scope>
    <source>
        <strain evidence="9">ARW1-2F2</strain>
    </source>
</reference>
<dbReference type="NCBIfam" id="NF008909">
    <property type="entry name" value="PRK12273.1"/>
    <property type="match status" value="1"/>
</dbReference>
<dbReference type="NCBIfam" id="TIGR00839">
    <property type="entry name" value="aspA"/>
    <property type="match status" value="1"/>
</dbReference>
<dbReference type="PRINTS" id="PR00149">
    <property type="entry name" value="FUMRATELYASE"/>
</dbReference>
<evidence type="ECO:0000256" key="4">
    <source>
        <dbReference type="ARBA" id="ARBA00023239"/>
    </source>
</evidence>
<dbReference type="CDD" id="cd01357">
    <property type="entry name" value="Aspartase"/>
    <property type="match status" value="1"/>
</dbReference>
<protein>
    <recommendedName>
        <fullName evidence="3 5">Aspartate ammonia-lyase</fullName>
        <shortName evidence="6">Aspartase</shortName>
        <ecNumber evidence="2 5">4.3.1.1</ecNumber>
    </recommendedName>
</protein>
<comment type="similarity">
    <text evidence="1 6">Belongs to the class-II fumarase/aspartase family. Aspartase subfamily.</text>
</comment>
<gene>
    <name evidence="9" type="primary">aspA</name>
    <name evidence="9" type="ORF">NJU99_06150</name>
</gene>